<accession>A0A9W8TLK2</accession>
<evidence type="ECO:0000313" key="3">
    <source>
        <dbReference type="Proteomes" id="UP001148614"/>
    </source>
</evidence>
<organism evidence="2 3">
    <name type="scientific">Xylaria arbuscula</name>
    <dbReference type="NCBI Taxonomy" id="114810"/>
    <lineage>
        <taxon>Eukaryota</taxon>
        <taxon>Fungi</taxon>
        <taxon>Dikarya</taxon>
        <taxon>Ascomycota</taxon>
        <taxon>Pezizomycotina</taxon>
        <taxon>Sordariomycetes</taxon>
        <taxon>Xylariomycetidae</taxon>
        <taxon>Xylariales</taxon>
        <taxon>Xylariaceae</taxon>
        <taxon>Xylaria</taxon>
    </lineage>
</organism>
<dbReference type="Proteomes" id="UP001148614">
    <property type="component" value="Unassembled WGS sequence"/>
</dbReference>
<name>A0A9W8TLK2_9PEZI</name>
<keyword evidence="3" id="KW-1185">Reference proteome</keyword>
<protein>
    <submittedName>
        <fullName evidence="2">Uncharacterized protein</fullName>
    </submittedName>
</protein>
<dbReference type="EMBL" id="JANPWZ010001196">
    <property type="protein sequence ID" value="KAJ3567845.1"/>
    <property type="molecule type" value="Genomic_DNA"/>
</dbReference>
<feature type="region of interest" description="Disordered" evidence="1">
    <location>
        <begin position="120"/>
        <end position="145"/>
    </location>
</feature>
<comment type="caution">
    <text evidence="2">The sequence shown here is derived from an EMBL/GenBank/DDBJ whole genome shotgun (WGS) entry which is preliminary data.</text>
</comment>
<reference evidence="2" key="1">
    <citation type="submission" date="2022-07" db="EMBL/GenBank/DDBJ databases">
        <title>Genome Sequence of Xylaria arbuscula.</title>
        <authorList>
            <person name="Buettner E."/>
        </authorList>
    </citation>
    <scope>NUCLEOTIDE SEQUENCE</scope>
    <source>
        <strain evidence="2">VT107</strain>
    </source>
</reference>
<evidence type="ECO:0000313" key="2">
    <source>
        <dbReference type="EMBL" id="KAJ3567845.1"/>
    </source>
</evidence>
<proteinExistence type="predicted"/>
<evidence type="ECO:0000256" key="1">
    <source>
        <dbReference type="SAM" id="MobiDB-lite"/>
    </source>
</evidence>
<dbReference type="AlphaFoldDB" id="A0A9W8TLK2"/>
<gene>
    <name evidence="2" type="ORF">NPX13_g6629</name>
</gene>
<sequence length="145" mass="15878">MYVACQFTVPLASRKTASYWVLKDPNPPSVIPETAPTDTPLTAYWVPELMARPPPPRGEVTVRELVWGRDEIGNVHEVVGETVVRVREDGGAVVDHSCRVPVRADRLPEVFGGKRRRDIVDGADLGQGNRANAYDGAAQAQRHGP</sequence>